<evidence type="ECO:0000313" key="2">
    <source>
        <dbReference type="Proteomes" id="UP001149090"/>
    </source>
</evidence>
<gene>
    <name evidence="1" type="ORF">M0811_12677</name>
</gene>
<dbReference type="AlphaFoldDB" id="A0A9Q0R5D4"/>
<protein>
    <submittedName>
        <fullName evidence="1">Uncharacterized protein</fullName>
    </submittedName>
</protein>
<accession>A0A9Q0R5D4</accession>
<sequence>MFKTGNTIMMSTISQKSKSLHFPTFSENQAQIYHPGFYTFTSKMDFAEDKTRHVYPLLLMILNCLGYHLQCYSSSYELRSYPSFITVSFLFKNQTQPSRLFIRSVLSNCQHFPKRSSS</sequence>
<keyword evidence="2" id="KW-1185">Reference proteome</keyword>
<dbReference type="Proteomes" id="UP001149090">
    <property type="component" value="Unassembled WGS sequence"/>
</dbReference>
<proteinExistence type="predicted"/>
<reference evidence="1" key="1">
    <citation type="submission" date="2022-10" db="EMBL/GenBank/DDBJ databases">
        <title>Novel sulphate-reducing endosymbionts in the free-living metamonad Anaeramoeba.</title>
        <authorList>
            <person name="Jerlstrom-Hultqvist J."/>
            <person name="Cepicka I."/>
            <person name="Gallot-Lavallee L."/>
            <person name="Salas-Leiva D."/>
            <person name="Curtis B.A."/>
            <person name="Zahonova K."/>
            <person name="Pipaliya S."/>
            <person name="Dacks J."/>
            <person name="Roger A.J."/>
        </authorList>
    </citation>
    <scope>NUCLEOTIDE SEQUENCE</scope>
    <source>
        <strain evidence="1">BMAN</strain>
    </source>
</reference>
<comment type="caution">
    <text evidence="1">The sequence shown here is derived from an EMBL/GenBank/DDBJ whole genome shotgun (WGS) entry which is preliminary data.</text>
</comment>
<dbReference type="EMBL" id="JAPDFW010000122">
    <property type="protein sequence ID" value="KAJ5067977.1"/>
    <property type="molecule type" value="Genomic_DNA"/>
</dbReference>
<name>A0A9Q0R5D4_ANAIG</name>
<organism evidence="1 2">
    <name type="scientific">Anaeramoeba ignava</name>
    <name type="common">Anaerobic marine amoeba</name>
    <dbReference type="NCBI Taxonomy" id="1746090"/>
    <lineage>
        <taxon>Eukaryota</taxon>
        <taxon>Metamonada</taxon>
        <taxon>Anaeramoebidae</taxon>
        <taxon>Anaeramoeba</taxon>
    </lineage>
</organism>
<evidence type="ECO:0000313" key="1">
    <source>
        <dbReference type="EMBL" id="KAJ5067977.1"/>
    </source>
</evidence>